<evidence type="ECO:0000256" key="17">
    <source>
        <dbReference type="ARBA" id="ARBA00023264"/>
    </source>
</evidence>
<feature type="transmembrane region" description="Helical" evidence="19">
    <location>
        <begin position="300"/>
        <end position="317"/>
    </location>
</feature>
<evidence type="ECO:0000256" key="2">
    <source>
        <dbReference type="ARBA" id="ARBA00004651"/>
    </source>
</evidence>
<dbReference type="OrthoDB" id="9799199at2"/>
<evidence type="ECO:0000256" key="19">
    <source>
        <dbReference type="SAM" id="Phobius"/>
    </source>
</evidence>
<evidence type="ECO:0000256" key="16">
    <source>
        <dbReference type="ARBA" id="ARBA00023209"/>
    </source>
</evidence>
<evidence type="ECO:0000313" key="21">
    <source>
        <dbReference type="Proteomes" id="UP000237947"/>
    </source>
</evidence>
<protein>
    <recommendedName>
        <fullName evidence="7 18">Phosphatidate cytidylyltransferase</fullName>
        <ecNumber evidence="6 18">2.7.7.41</ecNumber>
    </recommendedName>
</protein>
<evidence type="ECO:0000256" key="14">
    <source>
        <dbReference type="ARBA" id="ARBA00023098"/>
    </source>
</evidence>
<evidence type="ECO:0000256" key="8">
    <source>
        <dbReference type="ARBA" id="ARBA00022475"/>
    </source>
</evidence>
<dbReference type="EC" id="2.7.7.41" evidence="6 18"/>
<dbReference type="PANTHER" id="PTHR46382:SF1">
    <property type="entry name" value="PHOSPHATIDATE CYTIDYLYLTRANSFERASE"/>
    <property type="match status" value="1"/>
</dbReference>
<keyword evidence="10 18" id="KW-0808">Transferase</keyword>
<dbReference type="RefSeq" id="WP_106012165.1">
    <property type="nucleotide sequence ID" value="NZ_CP027226.1"/>
</dbReference>
<evidence type="ECO:0000313" key="20">
    <source>
        <dbReference type="EMBL" id="AVM42180.1"/>
    </source>
</evidence>
<dbReference type="GO" id="GO:0004605">
    <property type="term" value="F:phosphatidate cytidylyltransferase activity"/>
    <property type="evidence" value="ECO:0007669"/>
    <property type="project" value="UniProtKB-EC"/>
</dbReference>
<dbReference type="GO" id="GO:0016024">
    <property type="term" value="P:CDP-diacylglycerol biosynthetic process"/>
    <property type="evidence" value="ECO:0007669"/>
    <property type="project" value="UniProtKB-UniPathway"/>
</dbReference>
<feature type="transmembrane region" description="Helical" evidence="19">
    <location>
        <begin position="218"/>
        <end position="239"/>
    </location>
</feature>
<reference evidence="21" key="1">
    <citation type="submission" date="2018-02" db="EMBL/GenBank/DDBJ databases">
        <authorList>
            <person name="Holder M.E."/>
            <person name="Ajami N.J."/>
            <person name="Petrosino J.F."/>
        </authorList>
    </citation>
    <scope>NUCLEOTIDE SEQUENCE [LARGE SCALE GENOMIC DNA]</scope>
    <source>
        <strain evidence="21">CCUG 47711</strain>
    </source>
</reference>
<evidence type="ECO:0000256" key="7">
    <source>
        <dbReference type="ARBA" id="ARBA00019373"/>
    </source>
</evidence>
<evidence type="ECO:0000256" key="3">
    <source>
        <dbReference type="ARBA" id="ARBA00005119"/>
    </source>
</evidence>
<evidence type="ECO:0000256" key="4">
    <source>
        <dbReference type="ARBA" id="ARBA00005189"/>
    </source>
</evidence>
<keyword evidence="15 19" id="KW-0472">Membrane</keyword>
<keyword evidence="21" id="KW-1185">Reference proteome</keyword>
<dbReference type="PROSITE" id="PS01315">
    <property type="entry name" value="CDS"/>
    <property type="match status" value="1"/>
</dbReference>
<evidence type="ECO:0000256" key="6">
    <source>
        <dbReference type="ARBA" id="ARBA00012487"/>
    </source>
</evidence>
<evidence type="ECO:0000256" key="15">
    <source>
        <dbReference type="ARBA" id="ARBA00023136"/>
    </source>
</evidence>
<evidence type="ECO:0000256" key="18">
    <source>
        <dbReference type="RuleBase" id="RU003938"/>
    </source>
</evidence>
<keyword evidence="14" id="KW-0443">Lipid metabolism</keyword>
<evidence type="ECO:0000256" key="11">
    <source>
        <dbReference type="ARBA" id="ARBA00022692"/>
    </source>
</evidence>
<keyword evidence="17" id="KW-1208">Phospholipid metabolism</keyword>
<keyword evidence="8" id="KW-1003">Cell membrane</keyword>
<dbReference type="Proteomes" id="UP000237947">
    <property type="component" value="Chromosome"/>
</dbReference>
<evidence type="ECO:0000256" key="12">
    <source>
        <dbReference type="ARBA" id="ARBA00022695"/>
    </source>
</evidence>
<comment type="subcellular location">
    <subcellularLocation>
        <location evidence="2">Cell membrane</location>
        <topology evidence="2">Multi-pass membrane protein</topology>
    </subcellularLocation>
</comment>
<dbReference type="InterPro" id="IPR000374">
    <property type="entry name" value="PC_trans"/>
</dbReference>
<keyword evidence="12 18" id="KW-0548">Nucleotidyltransferase</keyword>
<feature type="transmembrane region" description="Helical" evidence="19">
    <location>
        <begin position="64"/>
        <end position="86"/>
    </location>
</feature>
<evidence type="ECO:0000256" key="10">
    <source>
        <dbReference type="ARBA" id="ARBA00022679"/>
    </source>
</evidence>
<keyword evidence="16" id="KW-0594">Phospholipid biosynthesis</keyword>
<dbReference type="UniPathway" id="UPA00557">
    <property type="reaction ID" value="UER00614"/>
</dbReference>
<dbReference type="PANTHER" id="PTHR46382">
    <property type="entry name" value="PHOSPHATIDATE CYTIDYLYLTRANSFERASE"/>
    <property type="match status" value="1"/>
</dbReference>
<feature type="transmembrane region" description="Helical" evidence="19">
    <location>
        <begin position="36"/>
        <end position="57"/>
    </location>
</feature>
<dbReference type="GO" id="GO:0005886">
    <property type="term" value="C:plasma membrane"/>
    <property type="evidence" value="ECO:0007669"/>
    <property type="project" value="UniProtKB-SubCell"/>
</dbReference>
<sequence length="319" mass="35768">MDNPINIQSDNKRYSTGIILFLVFSVFFIASIWVRWIFIAFCSLLLVVMTIELTNALRKNFKPLYYIPILVASFTMLAPTIIWWQYKDLTNWYLLNNSNLPLDANWQTNFIWLLAYGALTFIIAFVLVSTLNVVIRVVLKGPNHLPHAIAENTSALYVAIPMVSIVLFTFAVPNGFIWLVLALITPMIVDIAAYATGKYLGKTHMLPKVSPHKTWEGFWGGTLAGTLFTCIYFMIFFTGNSPLQSIGKSSLFGLVAGLILSISSQLGDWLASSLKRWCDQKDFGDILPGHGGVLDRTDSIIFSVPTALILAIVFYLLKH</sequence>
<evidence type="ECO:0000256" key="9">
    <source>
        <dbReference type="ARBA" id="ARBA00022516"/>
    </source>
</evidence>
<comment type="catalytic activity">
    <reaction evidence="1 18">
        <text>a 1,2-diacyl-sn-glycero-3-phosphate + CTP + H(+) = a CDP-1,2-diacyl-sn-glycerol + diphosphate</text>
        <dbReference type="Rhea" id="RHEA:16229"/>
        <dbReference type="ChEBI" id="CHEBI:15378"/>
        <dbReference type="ChEBI" id="CHEBI:33019"/>
        <dbReference type="ChEBI" id="CHEBI:37563"/>
        <dbReference type="ChEBI" id="CHEBI:58332"/>
        <dbReference type="ChEBI" id="CHEBI:58608"/>
        <dbReference type="EC" id="2.7.7.41"/>
    </reaction>
</comment>
<feature type="transmembrane region" description="Helical" evidence="19">
    <location>
        <begin position="110"/>
        <end position="135"/>
    </location>
</feature>
<keyword evidence="9" id="KW-0444">Lipid biosynthesis</keyword>
<comment type="similarity">
    <text evidence="5 18">Belongs to the CDS family.</text>
</comment>
<evidence type="ECO:0000256" key="5">
    <source>
        <dbReference type="ARBA" id="ARBA00010185"/>
    </source>
</evidence>
<feature type="transmembrane region" description="Helical" evidence="19">
    <location>
        <begin position="12"/>
        <end position="30"/>
    </location>
</feature>
<feature type="transmembrane region" description="Helical" evidence="19">
    <location>
        <begin position="155"/>
        <end position="172"/>
    </location>
</feature>
<dbReference type="KEGG" id="fsa:C5Q98_02555"/>
<organism evidence="20 21">
    <name type="scientific">Fastidiosipila sanguinis</name>
    <dbReference type="NCBI Taxonomy" id="236753"/>
    <lineage>
        <taxon>Bacteria</taxon>
        <taxon>Bacillati</taxon>
        <taxon>Bacillota</taxon>
        <taxon>Clostridia</taxon>
        <taxon>Eubacteriales</taxon>
        <taxon>Oscillospiraceae</taxon>
        <taxon>Fastidiosipila</taxon>
    </lineage>
</organism>
<comment type="pathway">
    <text evidence="4">Lipid metabolism.</text>
</comment>
<keyword evidence="11 18" id="KW-0812">Transmembrane</keyword>
<comment type="pathway">
    <text evidence="3 18">Phospholipid metabolism; CDP-diacylglycerol biosynthesis; CDP-diacylglycerol from sn-glycerol 3-phosphate: step 3/3.</text>
</comment>
<name>A0A2S0KMC1_9FIRM</name>
<keyword evidence="13 19" id="KW-1133">Transmembrane helix</keyword>
<evidence type="ECO:0000256" key="1">
    <source>
        <dbReference type="ARBA" id="ARBA00001698"/>
    </source>
</evidence>
<dbReference type="EMBL" id="CP027226">
    <property type="protein sequence ID" value="AVM42180.1"/>
    <property type="molecule type" value="Genomic_DNA"/>
</dbReference>
<gene>
    <name evidence="20" type="ORF">C5Q98_02555</name>
</gene>
<accession>A0A2S0KMC1</accession>
<evidence type="ECO:0000256" key="13">
    <source>
        <dbReference type="ARBA" id="ARBA00022989"/>
    </source>
</evidence>
<dbReference type="Pfam" id="PF01148">
    <property type="entry name" value="CTP_transf_1"/>
    <property type="match status" value="1"/>
</dbReference>
<dbReference type="AlphaFoldDB" id="A0A2S0KMC1"/>
<proteinExistence type="inferred from homology"/>
<feature type="transmembrane region" description="Helical" evidence="19">
    <location>
        <begin position="178"/>
        <end position="197"/>
    </location>
</feature>